<organism evidence="1 2">
    <name type="scientific">Streptomyces liliifuscus</name>
    <dbReference type="NCBI Taxonomy" id="2797636"/>
    <lineage>
        <taxon>Bacteria</taxon>
        <taxon>Bacillati</taxon>
        <taxon>Actinomycetota</taxon>
        <taxon>Actinomycetes</taxon>
        <taxon>Kitasatosporales</taxon>
        <taxon>Streptomycetaceae</taxon>
        <taxon>Streptomyces</taxon>
    </lineage>
</organism>
<keyword evidence="2" id="KW-1185">Reference proteome</keyword>
<dbReference type="Proteomes" id="UP000595636">
    <property type="component" value="Chromosome"/>
</dbReference>
<protein>
    <submittedName>
        <fullName evidence="1">DUF2993 domain-containing protein</fullName>
    </submittedName>
</protein>
<dbReference type="RefSeq" id="WP_200396765.1">
    <property type="nucleotide sequence ID" value="NZ_CP066831.1"/>
</dbReference>
<dbReference type="AlphaFoldDB" id="A0A7T7KXT4"/>
<evidence type="ECO:0000313" key="2">
    <source>
        <dbReference type="Proteomes" id="UP000595636"/>
    </source>
</evidence>
<gene>
    <name evidence="1" type="ORF">JEQ17_21645</name>
</gene>
<sequence length="255" mass="26152">MRALRILLIVTVILGGLFIIADRVAVGFAEDEAADRLKTNEGLATTPSVSIKGFPFLTQVVGGELDEVEVGIKNYEADTSGATGGTGASSGTAPDKIRIDDLTAQMRGVAFSGDYSSAKAATATGTATITYDELLKAAKAEPVDVASGVTAKVVGLSDGGNGKIKVEVEATVLGTKLPRPVSVLSSVSVKGDTVEVQADSLPNLGVQLAEDKVRLITDFRQQIDGLPGGIKLDKVEAAPKGVDIKVKGSDVSLVG</sequence>
<dbReference type="Pfam" id="PF11209">
    <property type="entry name" value="LmeA"/>
    <property type="match status" value="1"/>
</dbReference>
<name>A0A7T7KXT4_9ACTN</name>
<proteinExistence type="predicted"/>
<dbReference type="InterPro" id="IPR021373">
    <property type="entry name" value="DUF2993"/>
</dbReference>
<dbReference type="KEGG" id="slf:JEQ17_21645"/>
<reference evidence="1 2" key="1">
    <citation type="submission" date="2020-12" db="EMBL/GenBank/DDBJ databases">
        <title>A novel species.</title>
        <authorList>
            <person name="Li K."/>
        </authorList>
    </citation>
    <scope>NUCLEOTIDE SEQUENCE [LARGE SCALE GENOMIC DNA]</scope>
    <source>
        <strain evidence="1 2">ZYC-3</strain>
    </source>
</reference>
<evidence type="ECO:0000313" key="1">
    <source>
        <dbReference type="EMBL" id="QQM41794.1"/>
    </source>
</evidence>
<dbReference type="EMBL" id="CP066831">
    <property type="protein sequence ID" value="QQM41794.1"/>
    <property type="molecule type" value="Genomic_DNA"/>
</dbReference>
<accession>A0A7T7KXT4</accession>